<evidence type="ECO:0000313" key="1">
    <source>
        <dbReference type="Proteomes" id="UP000887576"/>
    </source>
</evidence>
<sequence length="114" mass="13069">MSSLHTDAVAIQLIAVKQPKTFCLAYDLRNVNNKEMLEYPGFIGTTNNCRMIFQDLVKIYPPKMVKSIFTNFNVAFQSDDKVGKEVGYLNINWVPDFAAFLTTELLMEKIQIKK</sequence>
<evidence type="ECO:0000313" key="2">
    <source>
        <dbReference type="WBParaSite" id="JU765_v2.g13708.t1"/>
    </source>
</evidence>
<name>A0AC34Q7A0_9BILA</name>
<proteinExistence type="predicted"/>
<dbReference type="Proteomes" id="UP000887576">
    <property type="component" value="Unplaced"/>
</dbReference>
<accession>A0AC34Q7A0</accession>
<organism evidence="1 2">
    <name type="scientific">Panagrolaimus sp. JU765</name>
    <dbReference type="NCBI Taxonomy" id="591449"/>
    <lineage>
        <taxon>Eukaryota</taxon>
        <taxon>Metazoa</taxon>
        <taxon>Ecdysozoa</taxon>
        <taxon>Nematoda</taxon>
        <taxon>Chromadorea</taxon>
        <taxon>Rhabditida</taxon>
        <taxon>Tylenchina</taxon>
        <taxon>Panagrolaimomorpha</taxon>
        <taxon>Panagrolaimoidea</taxon>
        <taxon>Panagrolaimidae</taxon>
        <taxon>Panagrolaimus</taxon>
    </lineage>
</organism>
<dbReference type="WBParaSite" id="JU765_v2.g13708.t1">
    <property type="protein sequence ID" value="JU765_v2.g13708.t1"/>
    <property type="gene ID" value="JU765_v2.g13708"/>
</dbReference>
<reference evidence="2" key="1">
    <citation type="submission" date="2022-11" db="UniProtKB">
        <authorList>
            <consortium name="WormBaseParasite"/>
        </authorList>
    </citation>
    <scope>IDENTIFICATION</scope>
</reference>
<protein>
    <submittedName>
        <fullName evidence="2">Uncharacterized protein</fullName>
    </submittedName>
</protein>